<name>A0A0L0SFL7_ALLM3</name>
<dbReference type="InterPro" id="IPR018247">
    <property type="entry name" value="EF_Hand_1_Ca_BS"/>
</dbReference>
<reference evidence="6 7" key="1">
    <citation type="submission" date="2009-11" db="EMBL/GenBank/DDBJ databases">
        <title>Annotation of Allomyces macrogynus ATCC 38327.</title>
        <authorList>
            <consortium name="The Broad Institute Genome Sequencing Platform"/>
            <person name="Russ C."/>
            <person name="Cuomo C."/>
            <person name="Burger G."/>
            <person name="Gray M.W."/>
            <person name="Holland P.W.H."/>
            <person name="King N."/>
            <person name="Lang F.B.F."/>
            <person name="Roger A.J."/>
            <person name="Ruiz-Trillo I."/>
            <person name="Young S.K."/>
            <person name="Zeng Q."/>
            <person name="Gargeya S."/>
            <person name="Fitzgerald M."/>
            <person name="Haas B."/>
            <person name="Abouelleil A."/>
            <person name="Alvarado L."/>
            <person name="Arachchi H.M."/>
            <person name="Berlin A."/>
            <person name="Chapman S.B."/>
            <person name="Gearin G."/>
            <person name="Goldberg J."/>
            <person name="Griggs A."/>
            <person name="Gujja S."/>
            <person name="Hansen M."/>
            <person name="Heiman D."/>
            <person name="Howarth C."/>
            <person name="Larimer J."/>
            <person name="Lui A."/>
            <person name="MacDonald P.J.P."/>
            <person name="McCowen C."/>
            <person name="Montmayeur A."/>
            <person name="Murphy C."/>
            <person name="Neiman D."/>
            <person name="Pearson M."/>
            <person name="Priest M."/>
            <person name="Roberts A."/>
            <person name="Saif S."/>
            <person name="Shea T."/>
            <person name="Sisk P."/>
            <person name="Stolte C."/>
            <person name="Sykes S."/>
            <person name="Wortman J."/>
            <person name="Nusbaum C."/>
            <person name="Birren B."/>
        </authorList>
    </citation>
    <scope>NUCLEOTIDE SEQUENCE [LARGE SCALE GENOMIC DNA]</scope>
    <source>
        <strain evidence="6 7">ATCC 38327</strain>
    </source>
</reference>
<dbReference type="InterPro" id="IPR051433">
    <property type="entry name" value="CIBP"/>
</dbReference>
<accession>A0A0L0SFL7</accession>
<evidence type="ECO:0000256" key="2">
    <source>
        <dbReference type="ARBA" id="ARBA00022737"/>
    </source>
</evidence>
<dbReference type="AlphaFoldDB" id="A0A0L0SFL7"/>
<evidence type="ECO:0000313" key="7">
    <source>
        <dbReference type="Proteomes" id="UP000054350"/>
    </source>
</evidence>
<reference evidence="7" key="2">
    <citation type="submission" date="2009-11" db="EMBL/GenBank/DDBJ databases">
        <title>The Genome Sequence of Allomyces macrogynus strain ATCC 38327.</title>
        <authorList>
            <consortium name="The Broad Institute Genome Sequencing Platform"/>
            <person name="Russ C."/>
            <person name="Cuomo C."/>
            <person name="Shea T."/>
            <person name="Young S.K."/>
            <person name="Zeng Q."/>
            <person name="Koehrsen M."/>
            <person name="Haas B."/>
            <person name="Borodovsky M."/>
            <person name="Guigo R."/>
            <person name="Alvarado L."/>
            <person name="Berlin A."/>
            <person name="Borenstein D."/>
            <person name="Chen Z."/>
            <person name="Engels R."/>
            <person name="Freedman E."/>
            <person name="Gellesch M."/>
            <person name="Goldberg J."/>
            <person name="Griggs A."/>
            <person name="Gujja S."/>
            <person name="Heiman D."/>
            <person name="Hepburn T."/>
            <person name="Howarth C."/>
            <person name="Jen D."/>
            <person name="Larson L."/>
            <person name="Lewis B."/>
            <person name="Mehta T."/>
            <person name="Park D."/>
            <person name="Pearson M."/>
            <person name="Roberts A."/>
            <person name="Saif S."/>
            <person name="Shenoy N."/>
            <person name="Sisk P."/>
            <person name="Stolte C."/>
            <person name="Sykes S."/>
            <person name="Walk T."/>
            <person name="White J."/>
            <person name="Yandava C."/>
            <person name="Burger G."/>
            <person name="Gray M.W."/>
            <person name="Holland P.W.H."/>
            <person name="King N."/>
            <person name="Lang F.B.F."/>
            <person name="Roger A.J."/>
            <person name="Ruiz-Trillo I."/>
            <person name="Lander E."/>
            <person name="Nusbaum C."/>
        </authorList>
    </citation>
    <scope>NUCLEOTIDE SEQUENCE [LARGE SCALE GENOMIC DNA]</scope>
    <source>
        <strain evidence="7">ATCC 38327</strain>
    </source>
</reference>
<feature type="domain" description="EF-hand" evidence="5">
    <location>
        <begin position="133"/>
        <end position="168"/>
    </location>
</feature>
<dbReference type="PANTHER" id="PTHR45791">
    <property type="entry name" value="CALCIUM AND INTEGRIN BINDING FAMILY MEMBER 2"/>
    <property type="match status" value="1"/>
</dbReference>
<evidence type="ECO:0000256" key="4">
    <source>
        <dbReference type="ARBA" id="ARBA00022842"/>
    </source>
</evidence>
<evidence type="ECO:0000313" key="6">
    <source>
        <dbReference type="EMBL" id="KNE61291.1"/>
    </source>
</evidence>
<organism evidence="6 7">
    <name type="scientific">Allomyces macrogynus (strain ATCC 38327)</name>
    <name type="common">Allomyces javanicus var. macrogynus</name>
    <dbReference type="NCBI Taxonomy" id="578462"/>
    <lineage>
        <taxon>Eukaryota</taxon>
        <taxon>Fungi</taxon>
        <taxon>Fungi incertae sedis</taxon>
        <taxon>Blastocladiomycota</taxon>
        <taxon>Blastocladiomycetes</taxon>
        <taxon>Blastocladiales</taxon>
        <taxon>Blastocladiaceae</taxon>
        <taxon>Allomyces</taxon>
    </lineage>
</organism>
<dbReference type="Gene3D" id="1.10.238.10">
    <property type="entry name" value="EF-hand"/>
    <property type="match status" value="2"/>
</dbReference>
<dbReference type="InterPro" id="IPR011992">
    <property type="entry name" value="EF-hand-dom_pair"/>
</dbReference>
<dbReference type="PANTHER" id="PTHR45791:SF1">
    <property type="entry name" value="CALCIUM AND INTEGRIN BINDING FAMILY MEMBER 1"/>
    <property type="match status" value="1"/>
</dbReference>
<proteinExistence type="predicted"/>
<gene>
    <name evidence="6" type="ORF">AMAG_07032</name>
</gene>
<dbReference type="Proteomes" id="UP000054350">
    <property type="component" value="Unassembled WGS sequence"/>
</dbReference>
<dbReference type="SUPFAM" id="SSF47473">
    <property type="entry name" value="EF-hand"/>
    <property type="match status" value="1"/>
</dbReference>
<evidence type="ECO:0000259" key="5">
    <source>
        <dbReference type="PROSITE" id="PS50222"/>
    </source>
</evidence>
<dbReference type="OrthoDB" id="191686at2759"/>
<dbReference type="Pfam" id="PF13499">
    <property type="entry name" value="EF-hand_7"/>
    <property type="match status" value="1"/>
</dbReference>
<dbReference type="PROSITE" id="PS50222">
    <property type="entry name" value="EF_HAND_2"/>
    <property type="match status" value="3"/>
</dbReference>
<dbReference type="GO" id="GO:0005509">
    <property type="term" value="F:calcium ion binding"/>
    <property type="evidence" value="ECO:0007669"/>
    <property type="project" value="InterPro"/>
</dbReference>
<feature type="domain" description="EF-hand" evidence="5">
    <location>
        <begin position="92"/>
        <end position="127"/>
    </location>
</feature>
<dbReference type="OMA" id="RDIKAWY"/>
<keyword evidence="2" id="KW-0677">Repeat</keyword>
<protein>
    <recommendedName>
        <fullName evidence="5">EF-hand domain-containing protein</fullName>
    </recommendedName>
</protein>
<dbReference type="FunFam" id="1.10.238.10:FF:000035">
    <property type="entry name" value="Calcium and integrin-binding family member 2"/>
    <property type="match status" value="1"/>
</dbReference>
<keyword evidence="3" id="KW-0106">Calcium</keyword>
<dbReference type="PROSITE" id="PS00018">
    <property type="entry name" value="EF_HAND_1"/>
    <property type="match status" value="1"/>
</dbReference>
<dbReference type="eggNOG" id="KOG0038">
    <property type="taxonomic scope" value="Eukaryota"/>
</dbReference>
<evidence type="ECO:0000256" key="3">
    <source>
        <dbReference type="ARBA" id="ARBA00022837"/>
    </source>
</evidence>
<keyword evidence="1" id="KW-0479">Metal-binding</keyword>
<sequence length="176" mass="20784">MGNKQSIFSQEELEWFEENTFFRRQDVLRIYAYFQRLTNGHNELSKEGFMSIAELHINPFRFRIAEVFSNDDGVITFEDFLDFLSVFSEEATRDVKSFYAFRIYDFDDDDYLSPNDVRQVVQCQVGSALTEEEIEEIVTQVFTEADIDGDEKLSFVEFDHIIARSPDFANTFRIRI</sequence>
<keyword evidence="7" id="KW-1185">Reference proteome</keyword>
<dbReference type="InterPro" id="IPR002048">
    <property type="entry name" value="EF_hand_dom"/>
</dbReference>
<dbReference type="STRING" id="578462.A0A0L0SFL7"/>
<dbReference type="GO" id="GO:0000287">
    <property type="term" value="F:magnesium ion binding"/>
    <property type="evidence" value="ECO:0007669"/>
    <property type="project" value="TreeGrafter"/>
</dbReference>
<feature type="domain" description="EF-hand" evidence="5">
    <location>
        <begin position="70"/>
        <end position="90"/>
    </location>
</feature>
<keyword evidence="4" id="KW-0460">Magnesium</keyword>
<dbReference type="EMBL" id="GG745337">
    <property type="protein sequence ID" value="KNE61291.1"/>
    <property type="molecule type" value="Genomic_DNA"/>
</dbReference>
<evidence type="ECO:0000256" key="1">
    <source>
        <dbReference type="ARBA" id="ARBA00022723"/>
    </source>
</evidence>
<dbReference type="VEuPathDB" id="FungiDB:AMAG_07032"/>